<dbReference type="EMBL" id="QASN01000014">
    <property type="protein sequence ID" value="PTU74850.1"/>
    <property type="molecule type" value="Genomic_DNA"/>
</dbReference>
<keyword evidence="3" id="KW-1185">Reference proteome</keyword>
<dbReference type="Proteomes" id="UP000244064">
    <property type="component" value="Unassembled WGS sequence"/>
</dbReference>
<evidence type="ECO:0000256" key="1">
    <source>
        <dbReference type="SAM" id="SignalP"/>
    </source>
</evidence>
<dbReference type="InterPro" id="IPR029045">
    <property type="entry name" value="ClpP/crotonase-like_dom_sf"/>
</dbReference>
<sequence length="190" mass="20813">MISRTLRTCLLLIASLHATAAFARVEIEPVQHTNLGPILAAKISEDIAPGDYEVLFKGIMANPGKHARKIVLLDSIGGSVPEAIRMGRLLRETGFDVIVPSTGLCQGACVYLLAAGHKKTVRGAVGLHRPYYPAGDSSLAELSHKGIHYNPRAYFREMKVAPTLVDEMQRIEPGRMRVLSEQELSRFGLR</sequence>
<feature type="chain" id="PRO_5015754379" description="Periplasmic protein-like protein" evidence="1">
    <location>
        <begin position="24"/>
        <end position="190"/>
    </location>
</feature>
<dbReference type="OrthoDB" id="6987066at2"/>
<feature type="signal peptide" evidence="1">
    <location>
        <begin position="1"/>
        <end position="23"/>
    </location>
</feature>
<name>A0A2T5PAT3_9PSED</name>
<reference evidence="2 3" key="1">
    <citation type="submission" date="2018-04" db="EMBL/GenBank/DDBJ databases">
        <title>Pseudomonas sp. nov., isolated from mangrove soil.</title>
        <authorList>
            <person name="Chen C."/>
        </authorList>
    </citation>
    <scope>NUCLEOTIDE SEQUENCE [LARGE SCALE GENOMIC DNA]</scope>
    <source>
        <strain evidence="2 3">TC-11</strain>
    </source>
</reference>
<evidence type="ECO:0000313" key="3">
    <source>
        <dbReference type="Proteomes" id="UP000244064"/>
    </source>
</evidence>
<evidence type="ECO:0008006" key="4">
    <source>
        <dbReference type="Google" id="ProtNLM"/>
    </source>
</evidence>
<protein>
    <recommendedName>
        <fullName evidence="4">Periplasmic protein-like protein</fullName>
    </recommendedName>
</protein>
<comment type="caution">
    <text evidence="2">The sequence shown here is derived from an EMBL/GenBank/DDBJ whole genome shotgun (WGS) entry which is preliminary data.</text>
</comment>
<accession>A0A2T5PAT3</accession>
<dbReference type="RefSeq" id="WP_108106814.1">
    <property type="nucleotide sequence ID" value="NZ_QASN01000014.1"/>
</dbReference>
<gene>
    <name evidence="2" type="ORF">DBO85_08075</name>
</gene>
<dbReference type="SUPFAM" id="SSF52096">
    <property type="entry name" value="ClpP/crotonase"/>
    <property type="match status" value="1"/>
</dbReference>
<dbReference type="AlphaFoldDB" id="A0A2T5PAT3"/>
<keyword evidence="1" id="KW-0732">Signal</keyword>
<organism evidence="2 3">
    <name type="scientific">Pseudomonas mangrovi</name>
    <dbReference type="NCBI Taxonomy" id="2161748"/>
    <lineage>
        <taxon>Bacteria</taxon>
        <taxon>Pseudomonadati</taxon>
        <taxon>Pseudomonadota</taxon>
        <taxon>Gammaproteobacteria</taxon>
        <taxon>Pseudomonadales</taxon>
        <taxon>Pseudomonadaceae</taxon>
        <taxon>Pseudomonas</taxon>
    </lineage>
</organism>
<proteinExistence type="predicted"/>
<evidence type="ECO:0000313" key="2">
    <source>
        <dbReference type="EMBL" id="PTU74850.1"/>
    </source>
</evidence>
<dbReference type="Gene3D" id="3.90.226.10">
    <property type="entry name" value="2-enoyl-CoA Hydratase, Chain A, domain 1"/>
    <property type="match status" value="1"/>
</dbReference>